<dbReference type="EMBL" id="AGRW01000030">
    <property type="protein sequence ID" value="EIC02868.1"/>
    <property type="molecule type" value="Genomic_DNA"/>
</dbReference>
<evidence type="ECO:0000313" key="1">
    <source>
        <dbReference type="EMBL" id="EIC02868.1"/>
    </source>
</evidence>
<name>H7EHS8_9SPIR</name>
<dbReference type="OrthoDB" id="9815009at2"/>
<dbReference type="AlphaFoldDB" id="H7EHS8"/>
<dbReference type="RefSeq" id="WP_002702299.1">
    <property type="nucleotide sequence ID" value="NZ_AGRW01000030.1"/>
</dbReference>
<dbReference type="STRING" id="907348.TresaDRAFT_2294"/>
<evidence type="ECO:0000313" key="2">
    <source>
        <dbReference type="Proteomes" id="UP000003571"/>
    </source>
</evidence>
<proteinExistence type="predicted"/>
<dbReference type="Proteomes" id="UP000003571">
    <property type="component" value="Unassembled WGS sequence"/>
</dbReference>
<keyword evidence="2" id="KW-1185">Reference proteome</keyword>
<organism evidence="1 2">
    <name type="scientific">Treponema saccharophilum DSM 2985</name>
    <dbReference type="NCBI Taxonomy" id="907348"/>
    <lineage>
        <taxon>Bacteria</taxon>
        <taxon>Pseudomonadati</taxon>
        <taxon>Spirochaetota</taxon>
        <taxon>Spirochaetia</taxon>
        <taxon>Spirochaetales</taxon>
        <taxon>Treponemataceae</taxon>
        <taxon>Treponema</taxon>
    </lineage>
</organism>
<gene>
    <name evidence="1" type="ORF">TresaDRAFT_2294</name>
</gene>
<dbReference type="eggNOG" id="ENOG502Z9WA">
    <property type="taxonomic scope" value="Bacteria"/>
</dbReference>
<dbReference type="PATRIC" id="fig|907348.3.peg.353"/>
<accession>H7EHS8</accession>
<reference evidence="1 2" key="1">
    <citation type="submission" date="2011-09" db="EMBL/GenBank/DDBJ databases">
        <title>The draft genome of Treponema saccharophilum DSM 2985.</title>
        <authorList>
            <consortium name="US DOE Joint Genome Institute (JGI-PGF)"/>
            <person name="Lucas S."/>
            <person name="Copeland A."/>
            <person name="Lapidus A."/>
            <person name="Glavina del Rio T."/>
            <person name="Dalin E."/>
            <person name="Tice H."/>
            <person name="Bruce D."/>
            <person name="Goodwin L."/>
            <person name="Pitluck S."/>
            <person name="Peters L."/>
            <person name="Kyrpides N."/>
            <person name="Mavromatis K."/>
            <person name="Ivanova N."/>
            <person name="Markowitz V."/>
            <person name="Cheng J.-F."/>
            <person name="Hugenholtz P."/>
            <person name="Woyke T."/>
            <person name="Wu D."/>
            <person name="Gronow S."/>
            <person name="Wellnitz S."/>
            <person name="Brambilla E."/>
            <person name="Klenk H.-P."/>
            <person name="Eisen J.A."/>
        </authorList>
    </citation>
    <scope>NUCLEOTIDE SEQUENCE [LARGE SCALE GENOMIC DNA]</scope>
    <source>
        <strain evidence="1 2">DSM 2985</strain>
    </source>
</reference>
<comment type="caution">
    <text evidence="1">The sequence shown here is derived from an EMBL/GenBank/DDBJ whole genome shotgun (WGS) entry which is preliminary data.</text>
</comment>
<sequence>MVFSEIYSAYYNTVSIAIREAQKGTLSPDSLFRIVRESAFPESVTTIIPSLEKGKWALIKSDFTTALRFPPTMPLSELQRRWLKSICLDKRFRLFVRDEDIARIGKNLAETEPLFLGEFFFLYDKYSDGDPYDDEQYAANFRTVMESIRSGKKLSVEYECAHGRVKKFCFAPGKIEYSQKDDKFRIVSKIRSTRVTMNIARIRKCEIAENGTESAGGIVSKPCSVTLEIRDERNALERVMMAFAHFEKSCAKTSGGTYRLTVTYDASDETELVIRVLSFGPMVRAVEPEPFVRLVRERIGRQVALMEELGQTELQTAPSS</sequence>
<protein>
    <submittedName>
        <fullName evidence="1">Uncharacterized protein</fullName>
    </submittedName>
</protein>